<dbReference type="Pfam" id="PF00903">
    <property type="entry name" value="Glyoxalase"/>
    <property type="match status" value="1"/>
</dbReference>
<protein>
    <submittedName>
        <fullName evidence="2">VOC family protein</fullName>
    </submittedName>
</protein>
<sequence>MLSTSHVPGSPNWVDLGSPDVDASVAFYGALFGWQFQSAGPDAGGYGMFTLDGKTVAAVGPLMQEGAAPAWTLYFHTPDADATAKSVEQAGGTVRFAPMDVFTEGRMAGFTDPTGAEFAVWQPIENQGLEAVNDPNTLCWTELHTAAPDTAKTFYRSVFGWQTQDMPMEGFTYTVVVPAGGGEDAGQGGIMGVNDELRESGWKPGWRPYFEVADCDAAVAVAKEKGGQVVAPPADLAGVGRMAALTDPFGAPFSVITSAAAG</sequence>
<reference evidence="2 3" key="1">
    <citation type="submission" date="2023-03" db="EMBL/GenBank/DDBJ databases">
        <title>Draft genome sequence of type strain Streptomyces ferralitis JCM 14344.</title>
        <authorList>
            <person name="Klaysubun C."/>
            <person name="Duangmal K."/>
        </authorList>
    </citation>
    <scope>NUCLEOTIDE SEQUENCE [LARGE SCALE GENOMIC DNA]</scope>
    <source>
        <strain evidence="2 3">JCM 14344</strain>
    </source>
</reference>
<dbReference type="InterPro" id="IPR004360">
    <property type="entry name" value="Glyas_Fos-R_dOase_dom"/>
</dbReference>
<feature type="domain" description="VOC" evidence="1">
    <location>
        <begin position="10"/>
        <end position="123"/>
    </location>
</feature>
<keyword evidence="3" id="KW-1185">Reference proteome</keyword>
<dbReference type="PANTHER" id="PTHR33993:SF10">
    <property type="entry name" value="CONSERVED PROTEIN"/>
    <property type="match status" value="1"/>
</dbReference>
<dbReference type="CDD" id="cd07247">
    <property type="entry name" value="SgaA_N_like"/>
    <property type="match status" value="1"/>
</dbReference>
<organism evidence="2 3">
    <name type="scientific">Streptantibioticus ferralitis</name>
    <dbReference type="NCBI Taxonomy" id="236510"/>
    <lineage>
        <taxon>Bacteria</taxon>
        <taxon>Bacillati</taxon>
        <taxon>Actinomycetota</taxon>
        <taxon>Actinomycetes</taxon>
        <taxon>Kitasatosporales</taxon>
        <taxon>Streptomycetaceae</taxon>
        <taxon>Streptantibioticus</taxon>
    </lineage>
</organism>
<comment type="caution">
    <text evidence="2">The sequence shown here is derived from an EMBL/GenBank/DDBJ whole genome shotgun (WGS) entry which is preliminary data.</text>
</comment>
<accession>A0ABT5YTI5</accession>
<dbReference type="InterPro" id="IPR037523">
    <property type="entry name" value="VOC_core"/>
</dbReference>
<dbReference type="PANTHER" id="PTHR33993">
    <property type="entry name" value="GLYOXALASE-RELATED"/>
    <property type="match status" value="1"/>
</dbReference>
<feature type="domain" description="VOC" evidence="1">
    <location>
        <begin position="137"/>
        <end position="258"/>
    </location>
</feature>
<dbReference type="InterPro" id="IPR029068">
    <property type="entry name" value="Glyas_Bleomycin-R_OHBP_Dase"/>
</dbReference>
<evidence type="ECO:0000313" key="3">
    <source>
        <dbReference type="Proteomes" id="UP001220022"/>
    </source>
</evidence>
<dbReference type="Proteomes" id="UP001220022">
    <property type="component" value="Unassembled WGS sequence"/>
</dbReference>
<dbReference type="Gene3D" id="3.10.180.10">
    <property type="entry name" value="2,3-Dihydroxybiphenyl 1,2-Dioxygenase, domain 1"/>
    <property type="match status" value="2"/>
</dbReference>
<dbReference type="Pfam" id="PF18029">
    <property type="entry name" value="Glyoxalase_6"/>
    <property type="match status" value="1"/>
</dbReference>
<name>A0ABT5YTI5_9ACTN</name>
<evidence type="ECO:0000313" key="2">
    <source>
        <dbReference type="EMBL" id="MDF2254914.1"/>
    </source>
</evidence>
<dbReference type="SUPFAM" id="SSF54593">
    <property type="entry name" value="Glyoxalase/Bleomycin resistance protein/Dihydroxybiphenyl dioxygenase"/>
    <property type="match status" value="2"/>
</dbReference>
<evidence type="ECO:0000259" key="1">
    <source>
        <dbReference type="PROSITE" id="PS51819"/>
    </source>
</evidence>
<dbReference type="EMBL" id="JARHTQ010000002">
    <property type="protein sequence ID" value="MDF2254914.1"/>
    <property type="molecule type" value="Genomic_DNA"/>
</dbReference>
<dbReference type="PROSITE" id="PS51819">
    <property type="entry name" value="VOC"/>
    <property type="match status" value="2"/>
</dbReference>
<dbReference type="InterPro" id="IPR041581">
    <property type="entry name" value="Glyoxalase_6"/>
</dbReference>
<proteinExistence type="predicted"/>
<gene>
    <name evidence="2" type="ORF">P2L57_03955</name>
</gene>
<dbReference type="InterPro" id="IPR052164">
    <property type="entry name" value="Anthracycline_SecMetBiosynth"/>
</dbReference>
<dbReference type="RefSeq" id="WP_275808224.1">
    <property type="nucleotide sequence ID" value="NZ_BAAANM010000008.1"/>
</dbReference>